<dbReference type="AlphaFoldDB" id="A0A074WF37"/>
<evidence type="ECO:0000313" key="3">
    <source>
        <dbReference type="Proteomes" id="UP000027730"/>
    </source>
</evidence>
<proteinExistence type="predicted"/>
<dbReference type="GeneID" id="25415418"/>
<dbReference type="HOGENOM" id="CLU_539647_0_0_1"/>
<evidence type="ECO:0000313" key="2">
    <source>
        <dbReference type="EMBL" id="KEQ71705.1"/>
    </source>
</evidence>
<dbReference type="OrthoDB" id="3867461at2759"/>
<reference evidence="2 3" key="1">
    <citation type="journal article" date="2014" name="BMC Genomics">
        <title>Genome sequencing of four Aureobasidium pullulans varieties: biotechnological potential, stress tolerance, and description of new species.</title>
        <authorList>
            <person name="Gostin Ar C."/>
            <person name="Ohm R.A."/>
            <person name="Kogej T."/>
            <person name="Sonjak S."/>
            <person name="Turk M."/>
            <person name="Zajc J."/>
            <person name="Zalar P."/>
            <person name="Grube M."/>
            <person name="Sun H."/>
            <person name="Han J."/>
            <person name="Sharma A."/>
            <person name="Chiniquy J."/>
            <person name="Ngan C.Y."/>
            <person name="Lipzen A."/>
            <person name="Barry K."/>
            <person name="Grigoriev I.V."/>
            <person name="Gunde-Cimerman N."/>
        </authorList>
    </citation>
    <scope>NUCLEOTIDE SEQUENCE [LARGE SCALE GENOMIC DNA]</scope>
    <source>
        <strain evidence="2 3">CBS 147.97</strain>
    </source>
</reference>
<accession>A0A074WF37</accession>
<organism evidence="2 3">
    <name type="scientific">Aureobasidium namibiae CBS 147.97</name>
    <dbReference type="NCBI Taxonomy" id="1043004"/>
    <lineage>
        <taxon>Eukaryota</taxon>
        <taxon>Fungi</taxon>
        <taxon>Dikarya</taxon>
        <taxon>Ascomycota</taxon>
        <taxon>Pezizomycotina</taxon>
        <taxon>Dothideomycetes</taxon>
        <taxon>Dothideomycetidae</taxon>
        <taxon>Dothideales</taxon>
        <taxon>Saccotheciaceae</taxon>
        <taxon>Aureobasidium</taxon>
    </lineage>
</organism>
<feature type="region of interest" description="Disordered" evidence="1">
    <location>
        <begin position="351"/>
        <end position="372"/>
    </location>
</feature>
<dbReference type="Proteomes" id="UP000027730">
    <property type="component" value="Unassembled WGS sequence"/>
</dbReference>
<protein>
    <submittedName>
        <fullName evidence="2">Uncharacterized protein</fullName>
    </submittedName>
</protein>
<evidence type="ECO:0000256" key="1">
    <source>
        <dbReference type="SAM" id="MobiDB-lite"/>
    </source>
</evidence>
<name>A0A074WF37_9PEZI</name>
<dbReference type="RefSeq" id="XP_013426018.1">
    <property type="nucleotide sequence ID" value="XM_013570564.1"/>
</dbReference>
<sequence>MNTRERDSYQLKKVFRDALPNSNTAADRLQVAMGFESGEMNNHGQLVVAPWHMPLPRELQGQPQKRPLQSLNAAAAIAADTTIAGLDNTNIPNTQAQIGPRPKRSRRRGHPSNQLERSLHNKALAQHLFAAETEGLAPLPSTEANLEPLVKDNRPPFNADEFTNKVLKRKLSMVSIPPAPVDDSITGDVPNLVCQQAFQHYRRMTGRMTIKSDIKLKTGKSEYPKAVEYAVRPDTPSPPRRRSMPPIEAVLAHGFKTINFDRPVECITPRSHAHHPWTNLLFSHKILSPTPAFLLNISPFVIDENSNARYWQPSLPQMLSHHLANPATLIEETPIQSLTFHLPPPDPTLVATSNGKQPRTSKHAHYKTEGPESGTEVRMIRMILSPALNADTGSEEEVSHTDWLLFCLGDSGTPTTTRVLRSASLAPKHPYTLIAIPSYAIAETAFVPKSPVLSTEGSAEGEKTQETFSTVLKFILRGRLPLMFGVGRDISFADKWIRGFGTGIASLEVEVKRGNLPCWL</sequence>
<dbReference type="EMBL" id="KL584713">
    <property type="protein sequence ID" value="KEQ71705.1"/>
    <property type="molecule type" value="Genomic_DNA"/>
</dbReference>
<feature type="compositionally biased region" description="Basic residues" evidence="1">
    <location>
        <begin position="101"/>
        <end position="110"/>
    </location>
</feature>
<feature type="region of interest" description="Disordered" evidence="1">
    <location>
        <begin position="87"/>
        <end position="116"/>
    </location>
</feature>
<keyword evidence="3" id="KW-1185">Reference proteome</keyword>
<feature type="compositionally biased region" description="Polar residues" evidence="1">
    <location>
        <begin position="87"/>
        <end position="97"/>
    </location>
</feature>
<gene>
    <name evidence="2" type="ORF">M436DRAFT_74117</name>
</gene>